<gene>
    <name evidence="4" type="ORF">ACFSQW_03835</name>
</gene>
<proteinExistence type="predicted"/>
<dbReference type="Proteomes" id="UP001597440">
    <property type="component" value="Unassembled WGS sequence"/>
</dbReference>
<protein>
    <submittedName>
        <fullName evidence="4">DPP IV N-terminal domain-containing protein</fullName>
    </submittedName>
</protein>
<accession>A0ABW5L194</accession>
<evidence type="ECO:0000256" key="1">
    <source>
        <dbReference type="SAM" id="SignalP"/>
    </source>
</evidence>
<evidence type="ECO:0000313" key="4">
    <source>
        <dbReference type="EMBL" id="MFD2553506.1"/>
    </source>
</evidence>
<dbReference type="Pfam" id="PF00326">
    <property type="entry name" value="Peptidase_S9"/>
    <property type="match status" value="1"/>
</dbReference>
<dbReference type="InterPro" id="IPR001375">
    <property type="entry name" value="Peptidase_S9_cat"/>
</dbReference>
<evidence type="ECO:0000313" key="5">
    <source>
        <dbReference type="Proteomes" id="UP001597440"/>
    </source>
</evidence>
<dbReference type="SUPFAM" id="SSF53474">
    <property type="entry name" value="alpha/beta-Hydrolases"/>
    <property type="match status" value="1"/>
</dbReference>
<name>A0ABW5L194_9SPHI</name>
<keyword evidence="1" id="KW-0732">Signal</keyword>
<organism evidence="4 5">
    <name type="scientific">Sphingobacterium tabacisoli</name>
    <dbReference type="NCBI Taxonomy" id="2044855"/>
    <lineage>
        <taxon>Bacteria</taxon>
        <taxon>Pseudomonadati</taxon>
        <taxon>Bacteroidota</taxon>
        <taxon>Sphingobacteriia</taxon>
        <taxon>Sphingobacteriales</taxon>
        <taxon>Sphingobacteriaceae</taxon>
        <taxon>Sphingobacterium</taxon>
    </lineage>
</organism>
<comment type="caution">
    <text evidence="4">The sequence shown here is derived from an EMBL/GenBank/DDBJ whole genome shotgun (WGS) entry which is preliminary data.</text>
</comment>
<keyword evidence="5" id="KW-1185">Reference proteome</keyword>
<dbReference type="EMBL" id="JBHULD010000004">
    <property type="protein sequence ID" value="MFD2553506.1"/>
    <property type="molecule type" value="Genomic_DNA"/>
</dbReference>
<dbReference type="Pfam" id="PF00930">
    <property type="entry name" value="DPPIV_N"/>
    <property type="match status" value="1"/>
</dbReference>
<dbReference type="Gene3D" id="3.40.50.1820">
    <property type="entry name" value="alpha/beta hydrolase"/>
    <property type="match status" value="1"/>
</dbReference>
<dbReference type="InterPro" id="IPR050278">
    <property type="entry name" value="Serine_Prot_S9B/DPPIV"/>
</dbReference>
<evidence type="ECO:0000259" key="2">
    <source>
        <dbReference type="Pfam" id="PF00326"/>
    </source>
</evidence>
<feature type="domain" description="Peptidase S9 prolyl oligopeptidase catalytic" evidence="2">
    <location>
        <begin position="504"/>
        <end position="694"/>
    </location>
</feature>
<feature type="chain" id="PRO_5046087481" evidence="1">
    <location>
        <begin position="21"/>
        <end position="697"/>
    </location>
</feature>
<dbReference type="PANTHER" id="PTHR11731">
    <property type="entry name" value="PROTEASE FAMILY S9B,C DIPEPTIDYL-PEPTIDASE IV-RELATED"/>
    <property type="match status" value="1"/>
</dbReference>
<feature type="signal peptide" evidence="1">
    <location>
        <begin position="1"/>
        <end position="20"/>
    </location>
</feature>
<reference evidence="5" key="1">
    <citation type="journal article" date="2019" name="Int. J. Syst. Evol. Microbiol.">
        <title>The Global Catalogue of Microorganisms (GCM) 10K type strain sequencing project: providing services to taxonomists for standard genome sequencing and annotation.</title>
        <authorList>
            <consortium name="The Broad Institute Genomics Platform"/>
            <consortium name="The Broad Institute Genome Sequencing Center for Infectious Disease"/>
            <person name="Wu L."/>
            <person name="Ma J."/>
        </authorList>
    </citation>
    <scope>NUCLEOTIDE SEQUENCE [LARGE SCALE GENOMIC DNA]</scope>
    <source>
        <strain evidence="5">KCTC 52298</strain>
    </source>
</reference>
<evidence type="ECO:0000259" key="3">
    <source>
        <dbReference type="Pfam" id="PF00930"/>
    </source>
</evidence>
<dbReference type="PANTHER" id="PTHR11731:SF193">
    <property type="entry name" value="DIPEPTIDYL PEPTIDASE 9"/>
    <property type="match status" value="1"/>
</dbReference>
<dbReference type="Gene3D" id="2.140.10.30">
    <property type="entry name" value="Dipeptidylpeptidase IV, N-terminal domain"/>
    <property type="match status" value="1"/>
</dbReference>
<dbReference type="InterPro" id="IPR029058">
    <property type="entry name" value="AB_hydrolase_fold"/>
</dbReference>
<dbReference type="SUPFAM" id="SSF82171">
    <property type="entry name" value="DPP6 N-terminal domain-like"/>
    <property type="match status" value="1"/>
</dbReference>
<feature type="domain" description="Dipeptidylpeptidase IV N-terminal" evidence="3">
    <location>
        <begin position="105"/>
        <end position="410"/>
    </location>
</feature>
<sequence>MSWIKTLAVIGACGIGVAVAQVPSNSPYDYVNRLSNYRWEDNNHYAFFRKSSTGTGSENVVIHVKTGKEQTKQVPTSYTPSAISVAKNGDVRIAARNGKKEVQLRDMQNTTLSPDSSHLAYTKGGNLFLYHIDKGEVKQLTNDGAAAIYNGWSSWIYNEEILGRDMNYRAFWWSPDSKKIAFMRFDDTQVPVHYMAVDTAQHVIQVPVYYPLPGDKNPDVSVGIYNLEKDAVIWADYDPKEDQYFGQPLWTPESDELYVQWLNRGQDSLVVSAVDPRTGKKRSIYAETQKTWVAIDQKDKITFLPHSKQFLVQSDKTGWMHLYLYDRSGKLVRPLTTGEWTVKSIDKVQEKEGVLYITGNRENSTRDDLYKVSLKNGQIDRLTFGEYTHKTQLSPDASYFISSYSNYKTPERIAILDNKGKVIRELADSKGKDYDRLQGQASRTELLRFQTVDGFELPARISFPAKLDPNRKHGLMVLIYGGPNAGTVRDGYYGGFGDPMADTLNMIRVQIDHRGSGHFGKKGQDYMHRNLGDWEVKDYAFVVEEIKKKYPFIDPEYVGIKGFSYGGYITVMALLKAPETFKAGVAGGAVTDWKFYDSAYTERFMDTPKENPEGYYTSSTLHYVKNLQGKLSIAQGTLDDNVHMRNTIRLVDALQEERKQFELMLYPNAAHGWFFMRNKSVHSREMEKSFTETYMIP</sequence>
<dbReference type="InterPro" id="IPR002469">
    <property type="entry name" value="Peptidase_S9B_N"/>
</dbReference>
<dbReference type="RefSeq" id="WP_210355142.1">
    <property type="nucleotide sequence ID" value="NZ_JAEQMU010000004.1"/>
</dbReference>